<comment type="caution">
    <text evidence="3">The sequence shown here is derived from an EMBL/GenBank/DDBJ whole genome shotgun (WGS) entry which is preliminary data.</text>
</comment>
<organism evidence="3 4">
    <name type="scientific">Synchytrium microbalum</name>
    <dbReference type="NCBI Taxonomy" id="1806994"/>
    <lineage>
        <taxon>Eukaryota</taxon>
        <taxon>Fungi</taxon>
        <taxon>Fungi incertae sedis</taxon>
        <taxon>Chytridiomycota</taxon>
        <taxon>Chytridiomycota incertae sedis</taxon>
        <taxon>Chytridiomycetes</taxon>
        <taxon>Synchytriales</taxon>
        <taxon>Synchytriaceae</taxon>
        <taxon>Synchytrium</taxon>
    </lineage>
</organism>
<dbReference type="Pfam" id="PF04909">
    <property type="entry name" value="Amidohydro_2"/>
    <property type="match status" value="1"/>
</dbReference>
<feature type="domain" description="Amidohydrolase-related" evidence="2">
    <location>
        <begin position="21"/>
        <end position="372"/>
    </location>
</feature>
<keyword evidence="4" id="KW-1185">Reference proteome</keyword>
<dbReference type="RefSeq" id="XP_031024701.1">
    <property type="nucleotide sequence ID" value="XM_031169268.1"/>
</dbReference>
<evidence type="ECO:0000259" key="2">
    <source>
        <dbReference type="Pfam" id="PF04909"/>
    </source>
</evidence>
<dbReference type="EMBL" id="QEAO01000017">
    <property type="protein sequence ID" value="TPX33817.1"/>
    <property type="molecule type" value="Genomic_DNA"/>
</dbReference>
<evidence type="ECO:0000313" key="4">
    <source>
        <dbReference type="Proteomes" id="UP000319731"/>
    </source>
</evidence>
<protein>
    <recommendedName>
        <fullName evidence="2">Amidohydrolase-related domain-containing protein</fullName>
    </recommendedName>
</protein>
<dbReference type="InterPro" id="IPR032466">
    <property type="entry name" value="Metal_Hydrolase"/>
</dbReference>
<dbReference type="InterPro" id="IPR052350">
    <property type="entry name" value="Metallo-dep_Lactonases"/>
</dbReference>
<name>A0A507BYE3_9FUNG</name>
<dbReference type="GO" id="GO:0016787">
    <property type="term" value="F:hydrolase activity"/>
    <property type="evidence" value="ECO:0007669"/>
    <property type="project" value="InterPro"/>
</dbReference>
<reference evidence="3 4" key="1">
    <citation type="journal article" date="2019" name="Sci. Rep.">
        <title>Comparative genomics of chytrid fungi reveal insights into the obligate biotrophic and pathogenic lifestyle of Synchytrium endobioticum.</title>
        <authorList>
            <person name="van de Vossenberg B.T.L.H."/>
            <person name="Warris S."/>
            <person name="Nguyen H.D.T."/>
            <person name="van Gent-Pelzer M.P.E."/>
            <person name="Joly D.L."/>
            <person name="van de Geest H.C."/>
            <person name="Bonants P.J.M."/>
            <person name="Smith D.S."/>
            <person name="Levesque C.A."/>
            <person name="van der Lee T.A.J."/>
        </authorList>
    </citation>
    <scope>NUCLEOTIDE SEQUENCE [LARGE SCALE GENOMIC DNA]</scope>
    <source>
        <strain evidence="3 4">JEL517</strain>
    </source>
</reference>
<dbReference type="GeneID" id="42004565"/>
<evidence type="ECO:0000256" key="1">
    <source>
        <dbReference type="ARBA" id="ARBA00038310"/>
    </source>
</evidence>
<dbReference type="Proteomes" id="UP000319731">
    <property type="component" value="Unassembled WGS sequence"/>
</dbReference>
<dbReference type="PANTHER" id="PTHR43569:SF2">
    <property type="entry name" value="AMIDOHYDROLASE-RELATED DOMAIN-CONTAINING PROTEIN"/>
    <property type="match status" value="1"/>
</dbReference>
<dbReference type="PANTHER" id="PTHR43569">
    <property type="entry name" value="AMIDOHYDROLASE"/>
    <property type="match status" value="1"/>
</dbReference>
<comment type="similarity">
    <text evidence="1">Belongs to the metallo-dependent hydrolases superfamily.</text>
</comment>
<dbReference type="SUPFAM" id="SSF51556">
    <property type="entry name" value="Metallo-dependent hydrolases"/>
    <property type="match status" value="1"/>
</dbReference>
<dbReference type="OrthoDB" id="2135488at2759"/>
<dbReference type="Gene3D" id="3.20.20.140">
    <property type="entry name" value="Metal-dependent hydrolases"/>
    <property type="match status" value="1"/>
</dbReference>
<sequence length="382" mass="43466">MVSESAKKAISEIRSLNFGIIDCHHHFWDNTDWRRTNSRLAYLPLEKYGRKPLAKPLPPPRPDQKTFGWQSMSAQDIDKSLVQMERTYGSHQPMMMNYLLTDLYDDLDEGNIPLDGTVYVECGWKESDQAGETRWVQTNASDRTMRVGAGIVSHSDMLKDPKYVKAELLRHAQNPSFRGIRYQLAKRKADPETMKHPTFLSNFATLNEMHLCFDLMCHQYQLKDAAELARNFPNVTIVLDHLACPVMAGKNKSVVDEWVEGMKALASNPNVYAKLSGLMPVLGTEFHKREFTDAGPTAEEISHSILGVLVKHCVEIFGPDRCCFASNFPVDKCSARYPELLSAYWIICKRMGLDNRQMKAIFRDNSVKAYKLVMPEGVTPKL</sequence>
<accession>A0A507BYE3</accession>
<gene>
    <name evidence="3" type="ORF">SmJEL517_g03340</name>
</gene>
<evidence type="ECO:0000313" key="3">
    <source>
        <dbReference type="EMBL" id="TPX33817.1"/>
    </source>
</evidence>
<dbReference type="InterPro" id="IPR006680">
    <property type="entry name" value="Amidohydro-rel"/>
</dbReference>
<dbReference type="AlphaFoldDB" id="A0A507BYE3"/>
<proteinExistence type="inferred from homology"/>
<dbReference type="STRING" id="1806994.A0A507BYE3"/>